<organism evidence="1 2">
    <name type="scientific">Phytophthora palmivora</name>
    <dbReference type="NCBI Taxonomy" id="4796"/>
    <lineage>
        <taxon>Eukaryota</taxon>
        <taxon>Sar</taxon>
        <taxon>Stramenopiles</taxon>
        <taxon>Oomycota</taxon>
        <taxon>Peronosporomycetes</taxon>
        <taxon>Peronosporales</taxon>
        <taxon>Peronosporaceae</taxon>
        <taxon>Phytophthora</taxon>
    </lineage>
</organism>
<evidence type="ECO:0000313" key="2">
    <source>
        <dbReference type="Proteomes" id="UP000237271"/>
    </source>
</evidence>
<dbReference type="EMBL" id="NCKW01001981">
    <property type="protein sequence ID" value="POM78522.1"/>
    <property type="molecule type" value="Genomic_DNA"/>
</dbReference>
<name>A0A2P4YL49_9STRA</name>
<dbReference type="AlphaFoldDB" id="A0A2P4YL49"/>
<dbReference type="Proteomes" id="UP000237271">
    <property type="component" value="Unassembled WGS sequence"/>
</dbReference>
<protein>
    <submittedName>
        <fullName evidence="1">Asparagine synthase</fullName>
    </submittedName>
</protein>
<accession>A0A2P4YL49</accession>
<gene>
    <name evidence="1" type="ORF">PHPALM_3944</name>
</gene>
<evidence type="ECO:0000313" key="1">
    <source>
        <dbReference type="EMBL" id="POM78522.1"/>
    </source>
</evidence>
<sequence>MVKRVDALTIAYFKKPFQCLARQRATTLRKAYKRQQEKRKKECFARLMPDIGHEHGHQEETLTSSLFKKKKHRDLNGLEDEMGS</sequence>
<comment type="caution">
    <text evidence="1">The sequence shown here is derived from an EMBL/GenBank/DDBJ whole genome shotgun (WGS) entry which is preliminary data.</text>
</comment>
<keyword evidence="2" id="KW-1185">Reference proteome</keyword>
<proteinExistence type="predicted"/>
<reference evidence="1 2" key="1">
    <citation type="journal article" date="2017" name="Genome Biol. Evol.">
        <title>Phytophthora megakarya and P. palmivora, closely related causal agents of cacao black pod rot, underwent increases in genome sizes and gene numbers by different mechanisms.</title>
        <authorList>
            <person name="Ali S.S."/>
            <person name="Shao J."/>
            <person name="Lary D.J."/>
            <person name="Kronmiller B."/>
            <person name="Shen D."/>
            <person name="Strem M.D."/>
            <person name="Amoako-Attah I."/>
            <person name="Akrofi A.Y."/>
            <person name="Begoude B.A."/>
            <person name="Ten Hoopen G.M."/>
            <person name="Coulibaly K."/>
            <person name="Kebe B.I."/>
            <person name="Melnick R.L."/>
            <person name="Guiltinan M.J."/>
            <person name="Tyler B.M."/>
            <person name="Meinhardt L.W."/>
            <person name="Bailey B.A."/>
        </authorList>
    </citation>
    <scope>NUCLEOTIDE SEQUENCE [LARGE SCALE GENOMIC DNA]</scope>
    <source>
        <strain evidence="2">sbr112.9</strain>
    </source>
</reference>